<sequence length="313" mass="34773">MTHVTFIHGIGNKPAADELHNIWLRSLANGLDGINLGAEGITSSMVYWADVLYPEPDSNIAAYESLEEETPKEIDADAHTRLPVPATIDEAAFISGLAFKMGGTLAAAEAVEAMPTNRQLEGLPFERIPLPWPLKKAFMETFLRDVHHYLFNVEFSPRPGVQYKVQDEIRQRFLKVIAEGSARGGRHVVVSHSMGTVIAYDCLKRVAKTKDVDGFMTIGSPLGLDEIQDKLRPEWTRADGYPSKKVGGDWINVFDRLDPVAGFDPFFSNDFQSSGKARIEDVEVTNEGAWRHAIVKYLRAPALRNGLGRLLQL</sequence>
<accession>A0AAJ4N916</accession>
<evidence type="ECO:0000313" key="1">
    <source>
        <dbReference type="EMBL" id="QTG17290.1"/>
    </source>
</evidence>
<organism evidence="1 2">
    <name type="scientific">Agrobacterium tumefaciens</name>
    <dbReference type="NCBI Taxonomy" id="358"/>
    <lineage>
        <taxon>Bacteria</taxon>
        <taxon>Pseudomonadati</taxon>
        <taxon>Pseudomonadota</taxon>
        <taxon>Alphaproteobacteria</taxon>
        <taxon>Hyphomicrobiales</taxon>
        <taxon>Rhizobiaceae</taxon>
        <taxon>Rhizobium/Agrobacterium group</taxon>
        <taxon>Agrobacterium</taxon>
        <taxon>Agrobacterium tumefaciens complex</taxon>
    </lineage>
</organism>
<gene>
    <name evidence="1" type="ORF">G6M86_28820</name>
</gene>
<evidence type="ECO:0000313" key="2">
    <source>
        <dbReference type="Proteomes" id="UP000663946"/>
    </source>
</evidence>
<dbReference type="SUPFAM" id="SSF53474">
    <property type="entry name" value="alpha/beta-Hydrolases"/>
    <property type="match status" value="1"/>
</dbReference>
<proteinExistence type="predicted"/>
<dbReference type="Proteomes" id="UP000663946">
    <property type="component" value="Plasmid pQ15_94_4"/>
</dbReference>
<name>A0AAJ4N916_AGRTU</name>
<evidence type="ECO:0008006" key="3">
    <source>
        <dbReference type="Google" id="ProtNLM"/>
    </source>
</evidence>
<protein>
    <recommendedName>
        <fullName evidence="3">Alpha/beta hydrolase</fullName>
    </recommendedName>
</protein>
<dbReference type="EMBL" id="CP049221">
    <property type="protein sequence ID" value="QTG17290.1"/>
    <property type="molecule type" value="Genomic_DNA"/>
</dbReference>
<geneLocation type="plasmid" evidence="1 2">
    <name>pQ15_94_4</name>
</geneLocation>
<dbReference type="RefSeq" id="WP_333722996.1">
    <property type="nucleotide sequence ID" value="NZ_CP049221.1"/>
</dbReference>
<dbReference type="InterPro" id="IPR029058">
    <property type="entry name" value="AB_hydrolase_fold"/>
</dbReference>
<reference evidence="1" key="1">
    <citation type="submission" date="2020-02" db="EMBL/GenBank/DDBJ databases">
        <title>Unexpected conservation and global transmission of agrobacterial virulence plasmids.</title>
        <authorList>
            <person name="Weisberg A.J."/>
            <person name="Davis E.W. II"/>
            <person name="Tabima J.R."/>
            <person name="Belcher M.S."/>
            <person name="Miller M."/>
            <person name="Kuo C.-H."/>
            <person name="Loper J.E."/>
            <person name="Grunwald N.J."/>
            <person name="Putnam M.L."/>
            <person name="Chang J.H."/>
        </authorList>
    </citation>
    <scope>NUCLEOTIDE SEQUENCE</scope>
    <source>
        <strain evidence="1">Q15/94</strain>
        <plasmid evidence="1">pQ15_94_4</plasmid>
    </source>
</reference>
<dbReference type="Gene3D" id="3.40.50.1820">
    <property type="entry name" value="alpha/beta hydrolase"/>
    <property type="match status" value="1"/>
</dbReference>
<dbReference type="AlphaFoldDB" id="A0AAJ4N916"/>
<keyword evidence="1" id="KW-0614">Plasmid</keyword>